<proteinExistence type="predicted"/>
<dbReference type="InterPro" id="IPR056009">
    <property type="entry name" value="DUF7587"/>
</dbReference>
<comment type="caution">
    <text evidence="2">The sequence shown here is derived from an EMBL/GenBank/DDBJ whole genome shotgun (WGS) entry which is preliminary data.</text>
</comment>
<dbReference type="Proteomes" id="UP000777438">
    <property type="component" value="Unassembled WGS sequence"/>
</dbReference>
<evidence type="ECO:0000259" key="1">
    <source>
        <dbReference type="Pfam" id="PF24494"/>
    </source>
</evidence>
<organism evidence="2 3">
    <name type="scientific">Thelonectria olida</name>
    <dbReference type="NCBI Taxonomy" id="1576542"/>
    <lineage>
        <taxon>Eukaryota</taxon>
        <taxon>Fungi</taxon>
        <taxon>Dikarya</taxon>
        <taxon>Ascomycota</taxon>
        <taxon>Pezizomycotina</taxon>
        <taxon>Sordariomycetes</taxon>
        <taxon>Hypocreomycetidae</taxon>
        <taxon>Hypocreales</taxon>
        <taxon>Nectriaceae</taxon>
        <taxon>Thelonectria</taxon>
    </lineage>
</organism>
<reference evidence="2 3" key="1">
    <citation type="journal article" date="2021" name="Nat. Commun.">
        <title>Genetic determinants of endophytism in the Arabidopsis root mycobiome.</title>
        <authorList>
            <person name="Mesny F."/>
            <person name="Miyauchi S."/>
            <person name="Thiergart T."/>
            <person name="Pickel B."/>
            <person name="Atanasova L."/>
            <person name="Karlsson M."/>
            <person name="Huettel B."/>
            <person name="Barry K.W."/>
            <person name="Haridas S."/>
            <person name="Chen C."/>
            <person name="Bauer D."/>
            <person name="Andreopoulos W."/>
            <person name="Pangilinan J."/>
            <person name="LaButti K."/>
            <person name="Riley R."/>
            <person name="Lipzen A."/>
            <person name="Clum A."/>
            <person name="Drula E."/>
            <person name="Henrissat B."/>
            <person name="Kohler A."/>
            <person name="Grigoriev I.V."/>
            <person name="Martin F.M."/>
            <person name="Hacquard S."/>
        </authorList>
    </citation>
    <scope>NUCLEOTIDE SEQUENCE [LARGE SCALE GENOMIC DNA]</scope>
    <source>
        <strain evidence="2 3">MPI-CAGE-CH-0241</strain>
    </source>
</reference>
<dbReference type="Pfam" id="PF24494">
    <property type="entry name" value="DUF7587"/>
    <property type="match status" value="1"/>
</dbReference>
<accession>A0A9P8VY80</accession>
<sequence>MIGEYYDAPCEITSLTGSLLWGLNYAHWLLSRGYGDIQIFLVDTWKMPKGRIYPAKFLATYLGVAPRNIHWHDDPYHEYFMFGGVPSNAILGSVNLESVRGREINTLLPGFHQLDRDERLHESLDRFRKSWTNIFGFPADAASVTNDDIWAAGWTAGRILQNPDKNIHFQIAMMFLSLRKRDWNKEVWVEIQNVFEGVWLQCNTFLFLDFTNFAE</sequence>
<gene>
    <name evidence="2" type="ORF">B0T10DRAFT_493879</name>
</gene>
<protein>
    <recommendedName>
        <fullName evidence="1">DUF7587 domain-containing protein</fullName>
    </recommendedName>
</protein>
<dbReference type="AlphaFoldDB" id="A0A9P8VY80"/>
<dbReference type="EMBL" id="JAGPYM010000022">
    <property type="protein sequence ID" value="KAH6883818.1"/>
    <property type="molecule type" value="Genomic_DNA"/>
</dbReference>
<name>A0A9P8VY80_9HYPO</name>
<evidence type="ECO:0000313" key="3">
    <source>
        <dbReference type="Proteomes" id="UP000777438"/>
    </source>
</evidence>
<keyword evidence="3" id="KW-1185">Reference proteome</keyword>
<dbReference type="OrthoDB" id="5101000at2759"/>
<evidence type="ECO:0000313" key="2">
    <source>
        <dbReference type="EMBL" id="KAH6883818.1"/>
    </source>
</evidence>
<feature type="domain" description="DUF7587" evidence="1">
    <location>
        <begin position="14"/>
        <end position="97"/>
    </location>
</feature>